<feature type="signal peptide" evidence="7">
    <location>
        <begin position="1"/>
        <end position="19"/>
    </location>
</feature>
<dbReference type="Proteomes" id="UP001251524">
    <property type="component" value="Unassembled WGS sequence"/>
</dbReference>
<dbReference type="Pfam" id="PF00254">
    <property type="entry name" value="FKBP_C"/>
    <property type="match status" value="1"/>
</dbReference>
<comment type="catalytic activity">
    <reaction evidence="1 5 6">
        <text>[protein]-peptidylproline (omega=180) = [protein]-peptidylproline (omega=0)</text>
        <dbReference type="Rhea" id="RHEA:16237"/>
        <dbReference type="Rhea" id="RHEA-COMP:10747"/>
        <dbReference type="Rhea" id="RHEA-COMP:10748"/>
        <dbReference type="ChEBI" id="CHEBI:83833"/>
        <dbReference type="ChEBI" id="CHEBI:83834"/>
        <dbReference type="EC" id="5.2.1.8"/>
    </reaction>
</comment>
<feature type="chain" id="PRO_5046355275" description="Peptidyl-prolyl cis-trans isomerase" evidence="7">
    <location>
        <begin position="20"/>
        <end position="162"/>
    </location>
</feature>
<name>A0ABU1W8X8_9GAMM</name>
<comment type="caution">
    <text evidence="9">The sequence shown here is derived from an EMBL/GenBank/DDBJ whole genome shotgun (WGS) entry which is preliminary data.</text>
</comment>
<protein>
    <recommendedName>
        <fullName evidence="6">Peptidyl-prolyl cis-trans isomerase</fullName>
        <ecNumber evidence="6">5.2.1.8</ecNumber>
    </recommendedName>
</protein>
<accession>A0ABU1W8X8</accession>
<evidence type="ECO:0000313" key="10">
    <source>
        <dbReference type="Proteomes" id="UP001251524"/>
    </source>
</evidence>
<keyword evidence="7" id="KW-0732">Signal</keyword>
<evidence type="ECO:0000256" key="4">
    <source>
        <dbReference type="ARBA" id="ARBA00023235"/>
    </source>
</evidence>
<dbReference type="EC" id="5.2.1.8" evidence="6"/>
<evidence type="ECO:0000256" key="5">
    <source>
        <dbReference type="PROSITE-ProRule" id="PRU00277"/>
    </source>
</evidence>
<dbReference type="GO" id="GO:0016853">
    <property type="term" value="F:isomerase activity"/>
    <property type="evidence" value="ECO:0007669"/>
    <property type="project" value="UniProtKB-KW"/>
</dbReference>
<evidence type="ECO:0000256" key="1">
    <source>
        <dbReference type="ARBA" id="ARBA00000971"/>
    </source>
</evidence>
<dbReference type="PROSITE" id="PS50059">
    <property type="entry name" value="FKBP_PPIASE"/>
    <property type="match status" value="1"/>
</dbReference>
<comment type="similarity">
    <text evidence="2 6">Belongs to the FKBP-type PPIase family.</text>
</comment>
<keyword evidence="10" id="KW-1185">Reference proteome</keyword>
<dbReference type="RefSeq" id="WP_310059709.1">
    <property type="nucleotide sequence ID" value="NZ_JAVDVY010000001.1"/>
</dbReference>
<dbReference type="PANTHER" id="PTHR43811:SF19">
    <property type="entry name" value="39 KDA FK506-BINDING NUCLEAR PROTEIN"/>
    <property type="match status" value="1"/>
</dbReference>
<reference evidence="9 10" key="1">
    <citation type="submission" date="2023-07" db="EMBL/GenBank/DDBJ databases">
        <title>Sorghum-associated microbial communities from plants grown in Nebraska, USA.</title>
        <authorList>
            <person name="Schachtman D."/>
        </authorList>
    </citation>
    <scope>NUCLEOTIDE SEQUENCE [LARGE SCALE GENOMIC DNA]</scope>
    <source>
        <strain evidence="9 10">BE198</strain>
    </source>
</reference>
<evidence type="ECO:0000259" key="8">
    <source>
        <dbReference type="PROSITE" id="PS50059"/>
    </source>
</evidence>
<evidence type="ECO:0000313" key="9">
    <source>
        <dbReference type="EMBL" id="MDR7134061.1"/>
    </source>
</evidence>
<dbReference type="InterPro" id="IPR001179">
    <property type="entry name" value="PPIase_FKBP_dom"/>
</dbReference>
<proteinExistence type="inferred from homology"/>
<feature type="domain" description="PPIase FKBP-type" evidence="8">
    <location>
        <begin position="69"/>
        <end position="157"/>
    </location>
</feature>
<gene>
    <name evidence="9" type="ORF">J2X06_001245</name>
</gene>
<evidence type="ECO:0000256" key="3">
    <source>
        <dbReference type="ARBA" id="ARBA00023110"/>
    </source>
</evidence>
<sequence>MTRFTICMLIALISPATRAAENQGEAAANLERSNSFLTENRSNKGVTETPTGLQYRVLAHGSGCRPEPASTVRLHYQMSLLGSKAILDDSHRASDEPASFDLRQMIPAWEEAVPLMHVGDTWELYVPPSLGYGAVGSPPYIPPNTVIVFRVELVDALQCAGA</sequence>
<keyword evidence="4 5" id="KW-0413">Isomerase</keyword>
<dbReference type="Gene3D" id="3.10.50.40">
    <property type="match status" value="1"/>
</dbReference>
<dbReference type="InterPro" id="IPR046357">
    <property type="entry name" value="PPIase_dom_sf"/>
</dbReference>
<dbReference type="EMBL" id="JAVDVY010000001">
    <property type="protein sequence ID" value="MDR7134061.1"/>
    <property type="molecule type" value="Genomic_DNA"/>
</dbReference>
<keyword evidence="3 5" id="KW-0697">Rotamase</keyword>
<evidence type="ECO:0000256" key="2">
    <source>
        <dbReference type="ARBA" id="ARBA00006577"/>
    </source>
</evidence>
<dbReference type="SUPFAM" id="SSF54534">
    <property type="entry name" value="FKBP-like"/>
    <property type="match status" value="1"/>
</dbReference>
<evidence type="ECO:0000256" key="6">
    <source>
        <dbReference type="RuleBase" id="RU003915"/>
    </source>
</evidence>
<dbReference type="PANTHER" id="PTHR43811">
    <property type="entry name" value="FKBP-TYPE PEPTIDYL-PROLYL CIS-TRANS ISOMERASE FKPA"/>
    <property type="match status" value="1"/>
</dbReference>
<dbReference type="InterPro" id="IPR000774">
    <property type="entry name" value="PPIase_FKBP_N"/>
</dbReference>
<organism evidence="9 10">
    <name type="scientific">Lysobacter niastensis</name>
    <dbReference type="NCBI Taxonomy" id="380629"/>
    <lineage>
        <taxon>Bacteria</taxon>
        <taxon>Pseudomonadati</taxon>
        <taxon>Pseudomonadota</taxon>
        <taxon>Gammaproteobacteria</taxon>
        <taxon>Lysobacterales</taxon>
        <taxon>Lysobacteraceae</taxon>
        <taxon>Lysobacter</taxon>
    </lineage>
</organism>
<dbReference type="Pfam" id="PF01346">
    <property type="entry name" value="FKBP_N"/>
    <property type="match status" value="1"/>
</dbReference>
<evidence type="ECO:0000256" key="7">
    <source>
        <dbReference type="SAM" id="SignalP"/>
    </source>
</evidence>